<evidence type="ECO:0000313" key="9">
    <source>
        <dbReference type="EMBL" id="CAB4544540.1"/>
    </source>
</evidence>
<evidence type="ECO:0000256" key="2">
    <source>
        <dbReference type="ARBA" id="ARBA00013253"/>
    </source>
</evidence>
<name>A0A6J6BZM4_9ZZZZ</name>
<dbReference type="EMBL" id="CAEZST010000006">
    <property type="protein sequence ID" value="CAB4544540.1"/>
    <property type="molecule type" value="Genomic_DNA"/>
</dbReference>
<accession>A0A6J6BZM4</accession>
<dbReference type="SUPFAM" id="SSF55083">
    <property type="entry name" value="6-hydroxymethyl-7,8-dihydropterin pyrophosphokinase, HPPK"/>
    <property type="match status" value="1"/>
</dbReference>
<dbReference type="GO" id="GO:0016301">
    <property type="term" value="F:kinase activity"/>
    <property type="evidence" value="ECO:0007669"/>
    <property type="project" value="UniProtKB-KW"/>
</dbReference>
<keyword evidence="3" id="KW-0808">Transferase</keyword>
<evidence type="ECO:0000256" key="3">
    <source>
        <dbReference type="ARBA" id="ARBA00022679"/>
    </source>
</evidence>
<sequence>MKARAVLALGSNLGNREENLNQALEQIKNFSDSELLAVSSFHETVALTEAGEDETKPSYLNAVAILETGLTVEKLFLKTSDLEQQLGRVRETKWQDRTIDVDLISFGELELVTQQLTIPHPRAHERLFVLKPWLEVEPSAQLVGFGAIQDLVSRLEK</sequence>
<dbReference type="InterPro" id="IPR035907">
    <property type="entry name" value="Hppk_sf"/>
</dbReference>
<evidence type="ECO:0000256" key="7">
    <source>
        <dbReference type="ARBA" id="ARBA00022909"/>
    </source>
</evidence>
<dbReference type="Gene3D" id="3.30.70.560">
    <property type="entry name" value="7,8-Dihydro-6-hydroxymethylpterin-pyrophosphokinase HPPK"/>
    <property type="match status" value="1"/>
</dbReference>
<dbReference type="GO" id="GO:0046654">
    <property type="term" value="P:tetrahydrofolate biosynthetic process"/>
    <property type="evidence" value="ECO:0007669"/>
    <property type="project" value="UniProtKB-UniPathway"/>
</dbReference>
<dbReference type="PANTHER" id="PTHR43071:SF1">
    <property type="entry name" value="2-AMINO-4-HYDROXY-6-HYDROXYMETHYLDIHYDROPTERIDINE PYROPHOSPHOKINASE"/>
    <property type="match status" value="1"/>
</dbReference>
<dbReference type="GO" id="GO:0046656">
    <property type="term" value="P:folic acid biosynthetic process"/>
    <property type="evidence" value="ECO:0007669"/>
    <property type="project" value="UniProtKB-KW"/>
</dbReference>
<keyword evidence="6" id="KW-0067">ATP-binding</keyword>
<keyword evidence="5" id="KW-0418">Kinase</keyword>
<dbReference type="GO" id="GO:0003848">
    <property type="term" value="F:2-amino-4-hydroxy-6-hydroxymethyldihydropteridine diphosphokinase activity"/>
    <property type="evidence" value="ECO:0007669"/>
    <property type="project" value="UniProtKB-EC"/>
</dbReference>
<dbReference type="InterPro" id="IPR000550">
    <property type="entry name" value="Hppk"/>
</dbReference>
<evidence type="ECO:0000256" key="5">
    <source>
        <dbReference type="ARBA" id="ARBA00022777"/>
    </source>
</evidence>
<protein>
    <recommendedName>
        <fullName evidence="2">2-amino-4-hydroxy-6-hydroxymethyldihydropteridine diphosphokinase</fullName>
        <ecNumber evidence="2">2.7.6.3</ecNumber>
    </recommendedName>
</protein>
<dbReference type="NCBIfam" id="TIGR01498">
    <property type="entry name" value="folK"/>
    <property type="match status" value="1"/>
</dbReference>
<proteinExistence type="predicted"/>
<dbReference type="GO" id="GO:0005524">
    <property type="term" value="F:ATP binding"/>
    <property type="evidence" value="ECO:0007669"/>
    <property type="project" value="UniProtKB-KW"/>
</dbReference>
<gene>
    <name evidence="9" type="ORF">UFOPK1503_00512</name>
</gene>
<dbReference type="UniPathway" id="UPA00077">
    <property type="reaction ID" value="UER00155"/>
</dbReference>
<keyword evidence="7" id="KW-0289">Folate biosynthesis</keyword>
<feature type="domain" description="7,8-dihydro-6-hydroxymethylpterin-pyrophosphokinase" evidence="8">
    <location>
        <begin position="6"/>
        <end position="138"/>
    </location>
</feature>
<keyword evidence="4" id="KW-0547">Nucleotide-binding</keyword>
<evidence type="ECO:0000256" key="1">
    <source>
        <dbReference type="ARBA" id="ARBA00005051"/>
    </source>
</evidence>
<evidence type="ECO:0000256" key="4">
    <source>
        <dbReference type="ARBA" id="ARBA00022741"/>
    </source>
</evidence>
<evidence type="ECO:0000256" key="6">
    <source>
        <dbReference type="ARBA" id="ARBA00022840"/>
    </source>
</evidence>
<dbReference type="PANTHER" id="PTHR43071">
    <property type="entry name" value="2-AMINO-4-HYDROXY-6-HYDROXYMETHYLDIHYDROPTERIDINE PYROPHOSPHOKINASE"/>
    <property type="match status" value="1"/>
</dbReference>
<dbReference type="CDD" id="cd00483">
    <property type="entry name" value="HPPK"/>
    <property type="match status" value="1"/>
</dbReference>
<organism evidence="9">
    <name type="scientific">freshwater metagenome</name>
    <dbReference type="NCBI Taxonomy" id="449393"/>
    <lineage>
        <taxon>unclassified sequences</taxon>
        <taxon>metagenomes</taxon>
        <taxon>ecological metagenomes</taxon>
    </lineage>
</organism>
<evidence type="ECO:0000259" key="8">
    <source>
        <dbReference type="Pfam" id="PF01288"/>
    </source>
</evidence>
<dbReference type="EC" id="2.7.6.3" evidence="2"/>
<dbReference type="Pfam" id="PF01288">
    <property type="entry name" value="HPPK"/>
    <property type="match status" value="1"/>
</dbReference>
<comment type="pathway">
    <text evidence="1">Cofactor biosynthesis; tetrahydrofolate biosynthesis; 2-amino-4-hydroxy-6-hydroxymethyl-7,8-dihydropteridine diphosphate from 7,8-dihydroneopterin triphosphate: step 4/4.</text>
</comment>
<reference evidence="9" key="1">
    <citation type="submission" date="2020-05" db="EMBL/GenBank/DDBJ databases">
        <authorList>
            <person name="Chiriac C."/>
            <person name="Salcher M."/>
            <person name="Ghai R."/>
            <person name="Kavagutti S V."/>
        </authorList>
    </citation>
    <scope>NUCLEOTIDE SEQUENCE</scope>
</reference>
<dbReference type="AlphaFoldDB" id="A0A6J6BZM4"/>